<comment type="caution">
    <text evidence="1">The sequence shown here is derived from an EMBL/GenBank/DDBJ whole genome shotgun (WGS) entry which is preliminary data.</text>
</comment>
<reference evidence="1" key="1">
    <citation type="journal article" date="2021" name="bioRxiv">
        <title>Whole Genome Assembly and Annotation of Northern Wild Rice, Zizania palustris L., Supports a Whole Genome Duplication in the Zizania Genus.</title>
        <authorList>
            <person name="Haas M."/>
            <person name="Kono T."/>
            <person name="Macchietto M."/>
            <person name="Millas R."/>
            <person name="McGilp L."/>
            <person name="Shao M."/>
            <person name="Duquette J."/>
            <person name="Hirsch C.N."/>
            <person name="Kimball J."/>
        </authorList>
    </citation>
    <scope>NUCLEOTIDE SEQUENCE</scope>
    <source>
        <tissue evidence="1">Fresh leaf tissue</tissue>
    </source>
</reference>
<name>A0A8J5STB2_ZIZPA</name>
<protein>
    <submittedName>
        <fullName evidence="1">Uncharacterized protein</fullName>
    </submittedName>
</protein>
<dbReference type="AlphaFoldDB" id="A0A8J5STB2"/>
<gene>
    <name evidence="1" type="ORF">GUJ93_ZPchr0004g38724</name>
</gene>
<keyword evidence="2" id="KW-1185">Reference proteome</keyword>
<dbReference type="Proteomes" id="UP000729402">
    <property type="component" value="Unassembled WGS sequence"/>
</dbReference>
<dbReference type="EMBL" id="JAAALK010000285">
    <property type="protein sequence ID" value="KAG8066670.1"/>
    <property type="molecule type" value="Genomic_DNA"/>
</dbReference>
<sequence>MHGSRILGFSRLARDDLHLRGRTAPATMRRSVHLHGSARREMASSCAPPADLIHRFTHRLPYAGQPITGLTSG</sequence>
<proteinExistence type="predicted"/>
<organism evidence="1 2">
    <name type="scientific">Zizania palustris</name>
    <name type="common">Northern wild rice</name>
    <dbReference type="NCBI Taxonomy" id="103762"/>
    <lineage>
        <taxon>Eukaryota</taxon>
        <taxon>Viridiplantae</taxon>
        <taxon>Streptophyta</taxon>
        <taxon>Embryophyta</taxon>
        <taxon>Tracheophyta</taxon>
        <taxon>Spermatophyta</taxon>
        <taxon>Magnoliopsida</taxon>
        <taxon>Liliopsida</taxon>
        <taxon>Poales</taxon>
        <taxon>Poaceae</taxon>
        <taxon>BOP clade</taxon>
        <taxon>Oryzoideae</taxon>
        <taxon>Oryzeae</taxon>
        <taxon>Zizaniinae</taxon>
        <taxon>Zizania</taxon>
    </lineage>
</organism>
<accession>A0A8J5STB2</accession>
<evidence type="ECO:0000313" key="1">
    <source>
        <dbReference type="EMBL" id="KAG8066670.1"/>
    </source>
</evidence>
<reference evidence="1" key="2">
    <citation type="submission" date="2021-02" db="EMBL/GenBank/DDBJ databases">
        <authorList>
            <person name="Kimball J.A."/>
            <person name="Haas M.W."/>
            <person name="Macchietto M."/>
            <person name="Kono T."/>
            <person name="Duquette J."/>
            <person name="Shao M."/>
        </authorList>
    </citation>
    <scope>NUCLEOTIDE SEQUENCE</scope>
    <source>
        <tissue evidence="1">Fresh leaf tissue</tissue>
    </source>
</reference>
<evidence type="ECO:0000313" key="2">
    <source>
        <dbReference type="Proteomes" id="UP000729402"/>
    </source>
</evidence>